<organism evidence="3 4">
    <name type="scientific">Trifolium pratense</name>
    <name type="common">Red clover</name>
    <dbReference type="NCBI Taxonomy" id="57577"/>
    <lineage>
        <taxon>Eukaryota</taxon>
        <taxon>Viridiplantae</taxon>
        <taxon>Streptophyta</taxon>
        <taxon>Embryophyta</taxon>
        <taxon>Tracheophyta</taxon>
        <taxon>Spermatophyta</taxon>
        <taxon>Magnoliopsida</taxon>
        <taxon>eudicotyledons</taxon>
        <taxon>Gunneridae</taxon>
        <taxon>Pentapetalae</taxon>
        <taxon>rosids</taxon>
        <taxon>fabids</taxon>
        <taxon>Fabales</taxon>
        <taxon>Fabaceae</taxon>
        <taxon>Papilionoideae</taxon>
        <taxon>50 kb inversion clade</taxon>
        <taxon>NPAAA clade</taxon>
        <taxon>Hologalegina</taxon>
        <taxon>IRL clade</taxon>
        <taxon>Trifolieae</taxon>
        <taxon>Trifolium</taxon>
    </lineage>
</organism>
<evidence type="ECO:0000313" key="3">
    <source>
        <dbReference type="EMBL" id="PNX84934.1"/>
    </source>
</evidence>
<reference evidence="3 4" key="1">
    <citation type="journal article" date="2014" name="Am. J. Bot.">
        <title>Genome assembly and annotation for red clover (Trifolium pratense; Fabaceae).</title>
        <authorList>
            <person name="Istvanek J."/>
            <person name="Jaros M."/>
            <person name="Krenek A."/>
            <person name="Repkova J."/>
        </authorList>
    </citation>
    <scope>NUCLEOTIDE SEQUENCE [LARGE SCALE GENOMIC DNA]</scope>
    <source>
        <strain evidence="4">cv. Tatra</strain>
        <tissue evidence="3">Young leaves</tissue>
    </source>
</reference>
<dbReference type="AlphaFoldDB" id="A0A2K3M2E3"/>
<feature type="domain" description="DUF4283" evidence="2">
    <location>
        <begin position="136"/>
        <end position="216"/>
    </location>
</feature>
<dbReference type="PANTHER" id="PTHR33233">
    <property type="entry name" value="ENDONUCLEASE/EXONUCLEASE/PHOSPHATASE"/>
    <property type="match status" value="1"/>
</dbReference>
<dbReference type="Proteomes" id="UP000236291">
    <property type="component" value="Unassembled WGS sequence"/>
</dbReference>
<name>A0A2K3M2E3_TRIPR</name>
<feature type="region of interest" description="Disordered" evidence="1">
    <location>
        <begin position="1"/>
        <end position="68"/>
    </location>
</feature>
<evidence type="ECO:0000256" key="1">
    <source>
        <dbReference type="SAM" id="MobiDB-lite"/>
    </source>
</evidence>
<feature type="compositionally biased region" description="Basic residues" evidence="1">
    <location>
        <begin position="1"/>
        <end position="10"/>
    </location>
</feature>
<reference evidence="3 4" key="2">
    <citation type="journal article" date="2017" name="Front. Plant Sci.">
        <title>Gene Classification and Mining of Molecular Markers Useful in Red Clover (Trifolium pratense) Breeding.</title>
        <authorList>
            <person name="Istvanek J."/>
            <person name="Dluhosova J."/>
            <person name="Dluhos P."/>
            <person name="Patkova L."/>
            <person name="Nedelnik J."/>
            <person name="Repkova J."/>
        </authorList>
    </citation>
    <scope>NUCLEOTIDE SEQUENCE [LARGE SCALE GENOMIC DNA]</scope>
    <source>
        <strain evidence="4">cv. Tatra</strain>
        <tissue evidence="3">Young leaves</tissue>
    </source>
</reference>
<comment type="caution">
    <text evidence="3">The sequence shown here is derived from an EMBL/GenBank/DDBJ whole genome shotgun (WGS) entry which is preliminary data.</text>
</comment>
<evidence type="ECO:0000313" key="4">
    <source>
        <dbReference type="Proteomes" id="UP000236291"/>
    </source>
</evidence>
<protein>
    <recommendedName>
        <fullName evidence="2">DUF4283 domain-containing protein</fullName>
    </recommendedName>
</protein>
<gene>
    <name evidence="3" type="ORF">L195_g040999</name>
</gene>
<dbReference type="Pfam" id="PF14111">
    <property type="entry name" value="DUF4283"/>
    <property type="match status" value="1"/>
</dbReference>
<dbReference type="EMBL" id="ASHM01047588">
    <property type="protein sequence ID" value="PNX84934.1"/>
    <property type="molecule type" value="Genomic_DNA"/>
</dbReference>
<proteinExistence type="predicted"/>
<sequence>MGRGWPRKKAAATPPAMVVLSPSSNARLEDVSIRMEGSGIQRPSVSRHEANGKGTTTPTPSPGQSQKKLEPIIEDSKEEENITTDDASTQPPKPWVDIIKGNCLPSNGIGIEYTAPTIVNGEIEVIIEEQDVETEKKFWENALIMYALGEDLSMNAVNKFMINMWNFVSLPELYYNEEGYFILRFKSKMDRDAVLLRGPYTIYRKPMFLHEWTPYFYSEG</sequence>
<accession>A0A2K3M2E3</accession>
<dbReference type="PANTHER" id="PTHR33233:SF17">
    <property type="entry name" value="DUF4283 DOMAIN-CONTAINING PROTEIN"/>
    <property type="match status" value="1"/>
</dbReference>
<dbReference type="InterPro" id="IPR025558">
    <property type="entry name" value="DUF4283"/>
</dbReference>
<evidence type="ECO:0000259" key="2">
    <source>
        <dbReference type="Pfam" id="PF14111"/>
    </source>
</evidence>
<feature type="compositionally biased region" description="Low complexity" evidence="1">
    <location>
        <begin position="52"/>
        <end position="66"/>
    </location>
</feature>